<dbReference type="Gene3D" id="4.10.860.10">
    <property type="entry name" value="UVR domain"/>
    <property type="match status" value="1"/>
</dbReference>
<reference evidence="17 18" key="1">
    <citation type="journal article" date="2016" name="Nat. Commun.">
        <title>Thousands of microbial genomes shed light on interconnected biogeochemical processes in an aquifer system.</title>
        <authorList>
            <person name="Anantharaman K."/>
            <person name="Brown C.T."/>
            <person name="Hug L.A."/>
            <person name="Sharon I."/>
            <person name="Castelle C.J."/>
            <person name="Probst A.J."/>
            <person name="Thomas B.C."/>
            <person name="Singh A."/>
            <person name="Wilkins M.J."/>
            <person name="Karaoz U."/>
            <person name="Brodie E.L."/>
            <person name="Williams K.H."/>
            <person name="Hubbard S.S."/>
            <person name="Banfield J.F."/>
        </authorList>
    </citation>
    <scope>NUCLEOTIDE SEQUENCE [LARGE SCALE GENOMIC DNA]</scope>
</reference>
<proteinExistence type="inferred from homology"/>
<evidence type="ECO:0000313" key="18">
    <source>
        <dbReference type="Proteomes" id="UP000178248"/>
    </source>
</evidence>
<comment type="similarity">
    <text evidence="2 12 13">Belongs to the UvrB family.</text>
</comment>
<dbReference type="NCBIfam" id="NF003673">
    <property type="entry name" value="PRK05298.1"/>
    <property type="match status" value="1"/>
</dbReference>
<dbReference type="Pfam" id="PF00271">
    <property type="entry name" value="Helicase_C"/>
    <property type="match status" value="1"/>
</dbReference>
<comment type="subcellular location">
    <subcellularLocation>
        <location evidence="1 12 13">Cytoplasm</location>
    </subcellularLocation>
</comment>
<evidence type="ECO:0000256" key="6">
    <source>
        <dbReference type="ARBA" id="ARBA00022769"/>
    </source>
</evidence>
<evidence type="ECO:0000256" key="7">
    <source>
        <dbReference type="ARBA" id="ARBA00022840"/>
    </source>
</evidence>
<keyword evidence="8 12" id="KW-0267">Excision nuclease</keyword>
<keyword evidence="5 12" id="KW-0227">DNA damage</keyword>
<comment type="domain">
    <text evidence="12">The beta-hairpin motif is involved in DNA binding.</text>
</comment>
<dbReference type="GO" id="GO:0003677">
    <property type="term" value="F:DNA binding"/>
    <property type="evidence" value="ECO:0007669"/>
    <property type="project" value="UniProtKB-UniRule"/>
</dbReference>
<dbReference type="InterPro" id="IPR001650">
    <property type="entry name" value="Helicase_C-like"/>
</dbReference>
<evidence type="ECO:0000256" key="5">
    <source>
        <dbReference type="ARBA" id="ARBA00022763"/>
    </source>
</evidence>
<dbReference type="EMBL" id="MHKM01000004">
    <property type="protein sequence ID" value="OGY92065.1"/>
    <property type="molecule type" value="Genomic_DNA"/>
</dbReference>
<protein>
    <recommendedName>
        <fullName evidence="11 12">UvrABC system protein B</fullName>
        <shortName evidence="12">Protein UvrB</shortName>
    </recommendedName>
    <alternativeName>
        <fullName evidence="12">Excinuclease ABC subunit B</fullName>
    </alternativeName>
</protein>
<dbReference type="Pfam" id="PF04851">
    <property type="entry name" value="ResIII"/>
    <property type="match status" value="1"/>
</dbReference>
<keyword evidence="12 13" id="KW-0742">SOS response</keyword>
<keyword evidence="9 12" id="KW-0234">DNA repair</keyword>
<dbReference type="GO" id="GO:0016887">
    <property type="term" value="F:ATP hydrolysis activity"/>
    <property type="evidence" value="ECO:0007669"/>
    <property type="project" value="InterPro"/>
</dbReference>
<evidence type="ECO:0000256" key="13">
    <source>
        <dbReference type="RuleBase" id="RU003587"/>
    </source>
</evidence>
<evidence type="ECO:0000259" key="14">
    <source>
        <dbReference type="PROSITE" id="PS50151"/>
    </source>
</evidence>
<dbReference type="CDD" id="cd18790">
    <property type="entry name" value="SF2_C_UvrB"/>
    <property type="match status" value="1"/>
</dbReference>
<feature type="binding site" evidence="12">
    <location>
        <begin position="40"/>
        <end position="47"/>
    </location>
    <ligand>
        <name>ATP</name>
        <dbReference type="ChEBI" id="CHEBI:30616"/>
    </ligand>
</feature>
<dbReference type="InterPro" id="IPR001943">
    <property type="entry name" value="UVR_dom"/>
</dbReference>
<dbReference type="PANTHER" id="PTHR24029">
    <property type="entry name" value="UVRABC SYSTEM PROTEIN B"/>
    <property type="match status" value="1"/>
</dbReference>
<evidence type="ECO:0000256" key="4">
    <source>
        <dbReference type="ARBA" id="ARBA00022741"/>
    </source>
</evidence>
<evidence type="ECO:0000256" key="11">
    <source>
        <dbReference type="ARBA" id="ARBA00029504"/>
    </source>
</evidence>
<dbReference type="Proteomes" id="UP000178248">
    <property type="component" value="Unassembled WGS sequence"/>
</dbReference>
<evidence type="ECO:0000256" key="2">
    <source>
        <dbReference type="ARBA" id="ARBA00008533"/>
    </source>
</evidence>
<dbReference type="InterPro" id="IPR006935">
    <property type="entry name" value="Helicase/UvrB_N"/>
</dbReference>
<dbReference type="GO" id="GO:0009432">
    <property type="term" value="P:SOS response"/>
    <property type="evidence" value="ECO:0007669"/>
    <property type="project" value="UniProtKB-UniRule"/>
</dbReference>
<dbReference type="SUPFAM" id="SSF46600">
    <property type="entry name" value="C-terminal UvrC-binding domain of UvrB"/>
    <property type="match status" value="1"/>
</dbReference>
<keyword evidence="6 12" id="KW-0228">DNA excision</keyword>
<dbReference type="GO" id="GO:0006289">
    <property type="term" value="P:nucleotide-excision repair"/>
    <property type="evidence" value="ECO:0007669"/>
    <property type="project" value="UniProtKB-UniRule"/>
</dbReference>
<dbReference type="Pfam" id="PF02151">
    <property type="entry name" value="UVR"/>
    <property type="match status" value="1"/>
</dbReference>
<dbReference type="GO" id="GO:0005737">
    <property type="term" value="C:cytoplasm"/>
    <property type="evidence" value="ECO:0007669"/>
    <property type="project" value="UniProtKB-SubCell"/>
</dbReference>
<feature type="domain" description="Helicase C-terminal" evidence="16">
    <location>
        <begin position="435"/>
        <end position="594"/>
    </location>
</feature>
<dbReference type="PANTHER" id="PTHR24029:SF0">
    <property type="entry name" value="UVRABC SYSTEM PROTEIN B"/>
    <property type="match status" value="1"/>
</dbReference>
<dbReference type="SUPFAM" id="SSF52540">
    <property type="entry name" value="P-loop containing nucleoside triphosphate hydrolases"/>
    <property type="match status" value="2"/>
</dbReference>
<accession>A0A1G2BSB5</accession>
<dbReference type="InterPro" id="IPR024759">
    <property type="entry name" value="UvrB_YAD/RRR_dom"/>
</dbReference>
<evidence type="ECO:0000259" key="15">
    <source>
        <dbReference type="PROSITE" id="PS51192"/>
    </source>
</evidence>
<dbReference type="SMART" id="SM00487">
    <property type="entry name" value="DEXDc"/>
    <property type="match status" value="1"/>
</dbReference>
<dbReference type="InterPro" id="IPR027417">
    <property type="entry name" value="P-loop_NTPase"/>
</dbReference>
<keyword evidence="4 12" id="KW-0547">Nucleotide-binding</keyword>
<comment type="subunit">
    <text evidence="10 12 13">Forms a heterotetramer with UvrA during the search for lesions. Interacts with UvrC in an incision complex.</text>
</comment>
<evidence type="ECO:0000256" key="1">
    <source>
        <dbReference type="ARBA" id="ARBA00004496"/>
    </source>
</evidence>
<keyword evidence="3 12" id="KW-0963">Cytoplasm</keyword>
<dbReference type="NCBIfam" id="TIGR00631">
    <property type="entry name" value="uvrb"/>
    <property type="match status" value="1"/>
</dbReference>
<dbReference type="InterPro" id="IPR014001">
    <property type="entry name" value="Helicase_ATP-bd"/>
</dbReference>
<dbReference type="InterPro" id="IPR004807">
    <property type="entry name" value="UvrB"/>
</dbReference>
<comment type="caution">
    <text evidence="17">The sequence shown here is derived from an EMBL/GenBank/DDBJ whole genome shotgun (WGS) entry which is preliminary data.</text>
</comment>
<dbReference type="PROSITE" id="PS51194">
    <property type="entry name" value="HELICASE_CTER"/>
    <property type="match status" value="1"/>
</dbReference>
<comment type="function">
    <text evidence="12">The UvrABC repair system catalyzes the recognition and processing of DNA lesions. A damage recognition complex composed of 2 UvrA and 2 UvrB subunits scans DNA for abnormalities. Upon binding of the UvrA(2)B(2) complex to a putative damaged site, the DNA wraps around one UvrB monomer. DNA wrap is dependent on ATP binding by UvrB and probably causes local melting of the DNA helix, facilitating insertion of UvrB beta-hairpin between the DNA strands. Then UvrB probes one DNA strand for the presence of a lesion. If a lesion is found the UvrA subunits dissociate and the UvrB-DNA preincision complex is formed. This complex is subsequently bound by UvrC and the second UvrB is released. If no lesion is found, the DNA wraps around the other UvrB subunit that will check the other stand for damage.</text>
</comment>
<dbReference type="SMART" id="SM00490">
    <property type="entry name" value="HELICc"/>
    <property type="match status" value="1"/>
</dbReference>
<evidence type="ECO:0000256" key="9">
    <source>
        <dbReference type="ARBA" id="ARBA00023204"/>
    </source>
</evidence>
<feature type="domain" description="UVR" evidence="14">
    <location>
        <begin position="621"/>
        <end position="656"/>
    </location>
</feature>
<sequence>MTSSGFKLTSQFKPTGDQPVAITALVKGLGKGFQKQTLRGVTGSGKTFTIANVIASAQRPTLVISHNKTLAAQLASEFQSFFPKNAVHYFVSYYDYYQPEAYIPTTDTHIDKETQINEEIDRLRHAATQAVLTRRDVIIVASVSCIYGLGSPEEYLKVRLELEVGKEYSREQILRQLVRLQYERNDLSLVRGAYTVKGEIIEVVNSSDVDSFYRFEFNGRKLAKIKRVGYLTRDVEDAKLRSAAIFPAKHYLAPEQDQKGILADIRNDLEERIVFFKKHEKLIEAQRIEERVRFDLEMIETVGYCNGIENYSRYFDRRKPGEPPATLLDYFPDDYLLVVDESHITLPQIRGMYHGDRSRKEVLVQYGWRLPAAIDNPPLNWDEFLERTGQALYMSATPADYELKASRQVVEQLIRPTGLLDPSVEVRKTAGQLADVEREILARVSKGQRVLITTLTKRLAEDLTEHLLLRNIKVQYLHSDIDTLDRLTILKDLRQGKYDVLVGINLLREGLDLPEVSLVVILDADKEGFLRNDTSLIQTMGRAARHADGYVIMYADRMTDSMKAAIDETERRRKIQQAYNKRNRVVPTTIVRAIKDTELKGLDVRKEFAQEVKHLDRAEKTYLIETLQAQMKLAADNLNFEHAALLRDQITILRKTRGRK</sequence>
<evidence type="ECO:0000256" key="12">
    <source>
        <dbReference type="HAMAP-Rule" id="MF_00204"/>
    </source>
</evidence>
<dbReference type="InterPro" id="IPR036876">
    <property type="entry name" value="UVR_dom_sf"/>
</dbReference>
<feature type="domain" description="Helicase ATP-binding" evidence="15">
    <location>
        <begin position="27"/>
        <end position="184"/>
    </location>
</feature>
<organism evidence="17 18">
    <name type="scientific">Candidatus Komeilibacteria bacterium RIFCSPLOWO2_01_FULL_52_15</name>
    <dbReference type="NCBI Taxonomy" id="1798551"/>
    <lineage>
        <taxon>Bacteria</taxon>
        <taxon>Candidatus Komeiliibacteriota</taxon>
    </lineage>
</organism>
<keyword evidence="7 12" id="KW-0067">ATP-binding</keyword>
<feature type="short sequence motif" description="Beta-hairpin" evidence="12">
    <location>
        <begin position="93"/>
        <end position="116"/>
    </location>
</feature>
<dbReference type="GO" id="GO:0009381">
    <property type="term" value="F:excinuclease ABC activity"/>
    <property type="evidence" value="ECO:0007669"/>
    <property type="project" value="UniProtKB-UniRule"/>
</dbReference>
<dbReference type="PROSITE" id="PS51192">
    <property type="entry name" value="HELICASE_ATP_BIND_1"/>
    <property type="match status" value="1"/>
</dbReference>
<dbReference type="Gene3D" id="3.40.50.300">
    <property type="entry name" value="P-loop containing nucleotide triphosphate hydrolases"/>
    <property type="match status" value="3"/>
</dbReference>
<dbReference type="HAMAP" id="MF_00204">
    <property type="entry name" value="UvrB"/>
    <property type="match status" value="1"/>
</dbReference>
<dbReference type="AlphaFoldDB" id="A0A1G2BSB5"/>
<dbReference type="STRING" id="1798551.A3B30_04530"/>
<dbReference type="GO" id="GO:0005524">
    <property type="term" value="F:ATP binding"/>
    <property type="evidence" value="ECO:0007669"/>
    <property type="project" value="UniProtKB-UniRule"/>
</dbReference>
<name>A0A1G2BSB5_9BACT</name>
<dbReference type="InterPro" id="IPR041471">
    <property type="entry name" value="UvrB_inter"/>
</dbReference>
<dbReference type="CDD" id="cd17916">
    <property type="entry name" value="DEXHc_UvrB"/>
    <property type="match status" value="1"/>
</dbReference>
<gene>
    <name evidence="12" type="primary">uvrB</name>
    <name evidence="17" type="ORF">A3B30_04530</name>
</gene>
<dbReference type="PROSITE" id="PS50151">
    <property type="entry name" value="UVR"/>
    <property type="match status" value="1"/>
</dbReference>
<evidence type="ECO:0000313" key="17">
    <source>
        <dbReference type="EMBL" id="OGY92065.1"/>
    </source>
</evidence>
<dbReference type="Pfam" id="PF17757">
    <property type="entry name" value="UvrB_inter"/>
    <property type="match status" value="1"/>
</dbReference>
<evidence type="ECO:0000259" key="16">
    <source>
        <dbReference type="PROSITE" id="PS51194"/>
    </source>
</evidence>
<evidence type="ECO:0000256" key="10">
    <source>
        <dbReference type="ARBA" id="ARBA00026033"/>
    </source>
</evidence>
<evidence type="ECO:0000256" key="8">
    <source>
        <dbReference type="ARBA" id="ARBA00022881"/>
    </source>
</evidence>
<dbReference type="Pfam" id="PF12344">
    <property type="entry name" value="UvrB"/>
    <property type="match status" value="1"/>
</dbReference>
<dbReference type="GO" id="GO:0009380">
    <property type="term" value="C:excinuclease repair complex"/>
    <property type="evidence" value="ECO:0007669"/>
    <property type="project" value="InterPro"/>
</dbReference>
<evidence type="ECO:0000256" key="3">
    <source>
        <dbReference type="ARBA" id="ARBA00022490"/>
    </source>
</evidence>